<dbReference type="GO" id="GO:0000340">
    <property type="term" value="F:RNA 7-methylguanosine cap binding"/>
    <property type="evidence" value="ECO:0007669"/>
    <property type="project" value="TreeGrafter"/>
</dbReference>
<evidence type="ECO:0000256" key="2">
    <source>
        <dbReference type="ARBA" id="ARBA00022540"/>
    </source>
</evidence>
<proteinExistence type="inferred from homology"/>
<dbReference type="GO" id="GO:0016281">
    <property type="term" value="C:eukaryotic translation initiation factor 4F complex"/>
    <property type="evidence" value="ECO:0007669"/>
    <property type="project" value="TreeGrafter"/>
</dbReference>
<keyword evidence="6" id="KW-1015">Disulfide bond</keyword>
<evidence type="ECO:0000256" key="8">
    <source>
        <dbReference type="RuleBase" id="RU004374"/>
    </source>
</evidence>
<dbReference type="FunFam" id="3.30.760.10:FF:000003">
    <property type="entry name" value="Eukaryotic translation initiation factor 4E"/>
    <property type="match status" value="1"/>
</dbReference>
<feature type="region of interest" description="Disordered" evidence="9">
    <location>
        <begin position="1"/>
        <end position="35"/>
    </location>
</feature>
<evidence type="ECO:0000256" key="7">
    <source>
        <dbReference type="ARBA" id="ARBA00030245"/>
    </source>
</evidence>
<accession>A0AAD5XAZ3</accession>
<gene>
    <name evidence="10" type="ORF">HK100_002593</name>
</gene>
<evidence type="ECO:0000256" key="5">
    <source>
        <dbReference type="ARBA" id="ARBA00022917"/>
    </source>
</evidence>
<keyword evidence="11" id="KW-1185">Reference proteome</keyword>
<keyword evidence="5 8" id="KW-0648">Protein biosynthesis</keyword>
<comment type="similarity">
    <text evidence="1 8">Belongs to the eukaryotic initiation factor 4E family.</text>
</comment>
<feature type="compositionally biased region" description="Acidic residues" evidence="9">
    <location>
        <begin position="14"/>
        <end position="31"/>
    </location>
</feature>
<evidence type="ECO:0000256" key="3">
    <source>
        <dbReference type="ARBA" id="ARBA00022845"/>
    </source>
</evidence>
<dbReference type="PANTHER" id="PTHR11960">
    <property type="entry name" value="EUKARYOTIC TRANSLATION INITIATION FACTOR 4E RELATED"/>
    <property type="match status" value="1"/>
</dbReference>
<dbReference type="GO" id="GO:0003743">
    <property type="term" value="F:translation initiation factor activity"/>
    <property type="evidence" value="ECO:0007669"/>
    <property type="project" value="UniProtKB-KW"/>
</dbReference>
<dbReference type="InterPro" id="IPR001040">
    <property type="entry name" value="TIF_eIF_4E"/>
</dbReference>
<dbReference type="InterPro" id="IPR023398">
    <property type="entry name" value="TIF_eIF4e-like"/>
</dbReference>
<evidence type="ECO:0000256" key="1">
    <source>
        <dbReference type="ARBA" id="ARBA00009860"/>
    </source>
</evidence>
<keyword evidence="3" id="KW-0810">Translation regulation</keyword>
<keyword evidence="2 8" id="KW-0396">Initiation factor</keyword>
<keyword evidence="4 8" id="KW-0694">RNA-binding</keyword>
<evidence type="ECO:0000313" key="11">
    <source>
        <dbReference type="Proteomes" id="UP001211907"/>
    </source>
</evidence>
<dbReference type="EMBL" id="JADGJH010001603">
    <property type="protein sequence ID" value="KAJ3111721.1"/>
    <property type="molecule type" value="Genomic_DNA"/>
</dbReference>
<organism evidence="10 11">
    <name type="scientific">Physocladia obscura</name>
    <dbReference type="NCBI Taxonomy" id="109957"/>
    <lineage>
        <taxon>Eukaryota</taxon>
        <taxon>Fungi</taxon>
        <taxon>Fungi incertae sedis</taxon>
        <taxon>Chytridiomycota</taxon>
        <taxon>Chytridiomycota incertae sedis</taxon>
        <taxon>Chytridiomycetes</taxon>
        <taxon>Chytridiales</taxon>
        <taxon>Chytriomycetaceae</taxon>
        <taxon>Physocladia</taxon>
    </lineage>
</organism>
<evidence type="ECO:0000256" key="9">
    <source>
        <dbReference type="SAM" id="MobiDB-lite"/>
    </source>
</evidence>
<dbReference type="Gene3D" id="3.30.760.10">
    <property type="entry name" value="RNA Cap, Translation Initiation Factor Eif4e"/>
    <property type="match status" value="1"/>
</dbReference>
<evidence type="ECO:0000313" key="10">
    <source>
        <dbReference type="EMBL" id="KAJ3111721.1"/>
    </source>
</evidence>
<dbReference type="Pfam" id="PF01652">
    <property type="entry name" value="IF4E"/>
    <property type="match status" value="1"/>
</dbReference>
<name>A0AAD5XAZ3_9FUNG</name>
<reference evidence="10" key="1">
    <citation type="submission" date="2020-05" db="EMBL/GenBank/DDBJ databases">
        <title>Phylogenomic resolution of chytrid fungi.</title>
        <authorList>
            <person name="Stajich J.E."/>
            <person name="Amses K."/>
            <person name="Simmons R."/>
            <person name="Seto K."/>
            <person name="Myers J."/>
            <person name="Bonds A."/>
            <person name="Quandt C.A."/>
            <person name="Barry K."/>
            <person name="Liu P."/>
            <person name="Grigoriev I."/>
            <person name="Longcore J.E."/>
            <person name="James T.Y."/>
        </authorList>
    </citation>
    <scope>NUCLEOTIDE SEQUENCE</scope>
    <source>
        <strain evidence="10">JEL0513</strain>
    </source>
</reference>
<dbReference type="PANTHER" id="PTHR11960:SF8">
    <property type="entry name" value="EUKARYOTIC TRANSLATION INITIATION FACTOR 4E1-RELATED"/>
    <property type="match status" value="1"/>
</dbReference>
<dbReference type="AlphaFoldDB" id="A0AAD5XAZ3"/>
<dbReference type="GO" id="GO:0006417">
    <property type="term" value="P:regulation of translation"/>
    <property type="evidence" value="ECO:0007669"/>
    <property type="project" value="UniProtKB-KW"/>
</dbReference>
<sequence length="245" mass="27259">MSKEAEEIPVQEAEAADTEVGVEADVEPNVESDEKPGLAVERHALDPLLTANNSSSAAPSLKHALSRKWTLWFDSQQKRANQTNWHDSLKNLITFDTVEDFWGVYNNVIKSSALSAGSNFHLFQAGIQPMWEDPQNEKGGKWVAQVAKSRSADLDNLWLNTMLSVIGETFEDADEVLGAVVSVRRHGNRLGLWTKSFNDEPKCVRIGTEWKKALEFGSDEPIGFQAHSDAITHNSSFSNQDRYTA</sequence>
<comment type="caution">
    <text evidence="10">The sequence shown here is derived from an EMBL/GenBank/DDBJ whole genome shotgun (WGS) entry which is preliminary data.</text>
</comment>
<evidence type="ECO:0000256" key="4">
    <source>
        <dbReference type="ARBA" id="ARBA00022884"/>
    </source>
</evidence>
<dbReference type="SUPFAM" id="SSF55418">
    <property type="entry name" value="eIF4e-like"/>
    <property type="match status" value="1"/>
</dbReference>
<protein>
    <recommendedName>
        <fullName evidence="7">mRNA cap-binding protein</fullName>
    </recommendedName>
</protein>
<dbReference type="Proteomes" id="UP001211907">
    <property type="component" value="Unassembled WGS sequence"/>
</dbReference>
<evidence type="ECO:0000256" key="6">
    <source>
        <dbReference type="ARBA" id="ARBA00023157"/>
    </source>
</evidence>